<name>A0A0B1T367_OESDE</name>
<reference evidence="2 3" key="1">
    <citation type="submission" date="2014-03" db="EMBL/GenBank/DDBJ databases">
        <title>Draft genome of the hookworm Oesophagostomum dentatum.</title>
        <authorList>
            <person name="Mitreva M."/>
        </authorList>
    </citation>
    <scope>NUCLEOTIDE SEQUENCE [LARGE SCALE GENOMIC DNA]</scope>
    <source>
        <strain evidence="2 3">OD-Hann</strain>
    </source>
</reference>
<keyword evidence="1" id="KW-0472">Membrane</keyword>
<keyword evidence="3" id="KW-1185">Reference proteome</keyword>
<gene>
    <name evidence="2" type="ORF">OESDEN_09933</name>
</gene>
<dbReference type="Proteomes" id="UP000053660">
    <property type="component" value="Unassembled WGS sequence"/>
</dbReference>
<accession>A0A0B1T367</accession>
<dbReference type="AlphaFoldDB" id="A0A0B1T367"/>
<keyword evidence="1" id="KW-1133">Transmembrane helix</keyword>
<protein>
    <submittedName>
        <fullName evidence="2">Uncharacterized protein</fullName>
    </submittedName>
</protein>
<feature type="transmembrane region" description="Helical" evidence="1">
    <location>
        <begin position="59"/>
        <end position="81"/>
    </location>
</feature>
<evidence type="ECO:0000313" key="2">
    <source>
        <dbReference type="EMBL" id="KHJ90227.1"/>
    </source>
</evidence>
<evidence type="ECO:0000256" key="1">
    <source>
        <dbReference type="SAM" id="Phobius"/>
    </source>
</evidence>
<dbReference type="EMBL" id="KN553246">
    <property type="protein sequence ID" value="KHJ90227.1"/>
    <property type="molecule type" value="Genomic_DNA"/>
</dbReference>
<sequence>MPTINGSRGGQEFIIFMIWSGCKFYKSLLQSSVEMCTYIAVIVLCELVVHHCSFKRVPLVVRGTIIGYYGMLILTSVLWLGNGKLSLLKMLEI</sequence>
<evidence type="ECO:0000313" key="3">
    <source>
        <dbReference type="Proteomes" id="UP000053660"/>
    </source>
</evidence>
<proteinExistence type="predicted"/>
<organism evidence="2 3">
    <name type="scientific">Oesophagostomum dentatum</name>
    <name type="common">Nodular worm</name>
    <dbReference type="NCBI Taxonomy" id="61180"/>
    <lineage>
        <taxon>Eukaryota</taxon>
        <taxon>Metazoa</taxon>
        <taxon>Ecdysozoa</taxon>
        <taxon>Nematoda</taxon>
        <taxon>Chromadorea</taxon>
        <taxon>Rhabditida</taxon>
        <taxon>Rhabditina</taxon>
        <taxon>Rhabditomorpha</taxon>
        <taxon>Strongyloidea</taxon>
        <taxon>Strongylidae</taxon>
        <taxon>Oesophagostomum</taxon>
    </lineage>
</organism>
<keyword evidence="1" id="KW-0812">Transmembrane</keyword>